<keyword evidence="3" id="KW-1185">Reference proteome</keyword>
<evidence type="ECO:0000313" key="2">
    <source>
        <dbReference type="EMBL" id="MBW0499739.1"/>
    </source>
</evidence>
<feature type="compositionally biased region" description="Polar residues" evidence="1">
    <location>
        <begin position="33"/>
        <end position="43"/>
    </location>
</feature>
<dbReference type="AlphaFoldDB" id="A0A9Q3DAH2"/>
<reference evidence="2" key="1">
    <citation type="submission" date="2021-03" db="EMBL/GenBank/DDBJ databases">
        <title>Draft genome sequence of rust myrtle Austropuccinia psidii MF-1, a brazilian biotype.</title>
        <authorList>
            <person name="Quecine M.C."/>
            <person name="Pachon D.M.R."/>
            <person name="Bonatelli M.L."/>
            <person name="Correr F.H."/>
            <person name="Franceschini L.M."/>
            <person name="Leite T.F."/>
            <person name="Margarido G.R.A."/>
            <person name="Almeida C.A."/>
            <person name="Ferrarezi J.A."/>
            <person name="Labate C.A."/>
        </authorList>
    </citation>
    <scope>NUCLEOTIDE SEQUENCE</scope>
    <source>
        <strain evidence="2">MF-1</strain>
    </source>
</reference>
<evidence type="ECO:0000256" key="1">
    <source>
        <dbReference type="SAM" id="MobiDB-lite"/>
    </source>
</evidence>
<feature type="compositionally biased region" description="Basic and acidic residues" evidence="1">
    <location>
        <begin position="14"/>
        <end position="26"/>
    </location>
</feature>
<dbReference type="Proteomes" id="UP000765509">
    <property type="component" value="Unassembled WGS sequence"/>
</dbReference>
<comment type="caution">
    <text evidence="2">The sequence shown here is derived from an EMBL/GenBank/DDBJ whole genome shotgun (WGS) entry which is preliminary data.</text>
</comment>
<dbReference type="OrthoDB" id="8942758at2759"/>
<sequence>MDIFLELDTSCHEWQKEKVSHQEKRSPIIGPNPSKNHQGSSSKRPYHRKNRKGKDFQVSKDKPNAALLTKDNKSIGSEKDRRIKEGLCTYCGGKGPENRKGSSRGLPSKQGKS</sequence>
<dbReference type="EMBL" id="AVOT02015423">
    <property type="protein sequence ID" value="MBW0499739.1"/>
    <property type="molecule type" value="Genomic_DNA"/>
</dbReference>
<name>A0A9Q3DAH2_9BASI</name>
<organism evidence="2 3">
    <name type="scientific">Austropuccinia psidii MF-1</name>
    <dbReference type="NCBI Taxonomy" id="1389203"/>
    <lineage>
        <taxon>Eukaryota</taxon>
        <taxon>Fungi</taxon>
        <taxon>Dikarya</taxon>
        <taxon>Basidiomycota</taxon>
        <taxon>Pucciniomycotina</taxon>
        <taxon>Pucciniomycetes</taxon>
        <taxon>Pucciniales</taxon>
        <taxon>Sphaerophragmiaceae</taxon>
        <taxon>Austropuccinia</taxon>
    </lineage>
</organism>
<feature type="region of interest" description="Disordered" evidence="1">
    <location>
        <begin position="14"/>
        <end position="113"/>
    </location>
</feature>
<accession>A0A9Q3DAH2</accession>
<gene>
    <name evidence="2" type="ORF">O181_039454</name>
</gene>
<feature type="compositionally biased region" description="Basic and acidic residues" evidence="1">
    <location>
        <begin position="53"/>
        <end position="63"/>
    </location>
</feature>
<evidence type="ECO:0000313" key="3">
    <source>
        <dbReference type="Proteomes" id="UP000765509"/>
    </source>
</evidence>
<proteinExistence type="predicted"/>
<feature type="compositionally biased region" description="Basic and acidic residues" evidence="1">
    <location>
        <begin position="70"/>
        <end position="85"/>
    </location>
</feature>
<protein>
    <submittedName>
        <fullName evidence="2">Uncharacterized protein</fullName>
    </submittedName>
</protein>